<reference evidence="2 3" key="1">
    <citation type="journal article" date="2013" name="Genome Biol. Evol.">
        <title>Genome evolution and phylogenomic analysis of candidatus kinetoplastibacterium, the betaproteobacterial endosymbionts of strigomonas and angomonas.</title>
        <authorList>
            <person name="Alves J.M."/>
            <person name="Serrano M.G."/>
            <person name="Maia da Silva F."/>
            <person name="Voegtly L.J."/>
            <person name="Matveyev A.V."/>
            <person name="Teixeira M.M."/>
            <person name="Camargo E.P."/>
            <person name="Buck G.A."/>
        </authorList>
    </citation>
    <scope>NUCLEOTIDE SEQUENCE [LARGE SCALE GENOMIC DNA]</scope>
    <source>
        <strain evidence="2 3">TCC079E</strain>
    </source>
</reference>
<dbReference type="Proteomes" id="UP000011547">
    <property type="component" value="Chromosome"/>
</dbReference>
<keyword evidence="1" id="KW-1133">Transmembrane helix</keyword>
<feature type="transmembrane region" description="Helical" evidence="1">
    <location>
        <begin position="31"/>
        <end position="50"/>
    </location>
</feature>
<dbReference type="STRING" id="1208919.CDSE_0260"/>
<dbReference type="EMBL" id="CP003803">
    <property type="protein sequence ID" value="AGF46609.1"/>
    <property type="molecule type" value="Genomic_DNA"/>
</dbReference>
<gene>
    <name evidence="2" type="ORF">CDSE_0260</name>
</gene>
<keyword evidence="1" id="KW-0472">Membrane</keyword>
<proteinExistence type="predicted"/>
<evidence type="ECO:0000313" key="3">
    <source>
        <dbReference type="Proteomes" id="UP000011547"/>
    </source>
</evidence>
<keyword evidence="3" id="KW-1185">Reference proteome</keyword>
<accession>M1LTF6</accession>
<name>M1LTF6_9PROT</name>
<keyword evidence="1" id="KW-0812">Transmembrane</keyword>
<organism evidence="2 3">
    <name type="scientific">Candidatus Kinetoplastidibacterium desouzai TCC079E</name>
    <dbReference type="NCBI Taxonomy" id="1208919"/>
    <lineage>
        <taxon>Bacteria</taxon>
        <taxon>Pseudomonadati</taxon>
        <taxon>Pseudomonadota</taxon>
        <taxon>Betaproteobacteria</taxon>
        <taxon>Candidatus Kinetoplastidibacterium</taxon>
    </lineage>
</organism>
<feature type="transmembrane region" description="Helical" evidence="1">
    <location>
        <begin position="95"/>
        <end position="115"/>
    </location>
</feature>
<protein>
    <submittedName>
        <fullName evidence="2">ATP synthase I-like protein</fullName>
    </submittedName>
</protein>
<feature type="transmembrane region" description="Helical" evidence="1">
    <location>
        <begin position="7"/>
        <end position="25"/>
    </location>
</feature>
<feature type="transmembrane region" description="Helical" evidence="1">
    <location>
        <begin position="62"/>
        <end position="89"/>
    </location>
</feature>
<dbReference type="AlphaFoldDB" id="M1LTF6"/>
<evidence type="ECO:0000313" key="2">
    <source>
        <dbReference type="EMBL" id="AGF46609.1"/>
    </source>
</evidence>
<dbReference type="HOGENOM" id="CLU_2011101_0_0_4"/>
<dbReference type="KEGG" id="kde:CDSE_0260"/>
<sequence>MYSIEEVFLSQCIVSLTTFVLFVCVDSNTGFSSLLGSCCCLLPLLWFLFYNKFVCVFFGGKYSSYCFIMALFLKSVFSVFLVCLFSYLFHRWLVWYSYLLSLLCVLKCYLLQPLFKYLYKSIK</sequence>
<evidence type="ECO:0000256" key="1">
    <source>
        <dbReference type="SAM" id="Phobius"/>
    </source>
</evidence>